<name>A0A6J2FR77_9PASS</name>
<dbReference type="Gene3D" id="1.20.920.10">
    <property type="entry name" value="Bromodomain-like"/>
    <property type="match status" value="1"/>
</dbReference>
<feature type="coiled-coil region" evidence="2">
    <location>
        <begin position="650"/>
        <end position="693"/>
    </location>
</feature>
<evidence type="ECO:0000256" key="3">
    <source>
        <dbReference type="SAM" id="MobiDB-lite"/>
    </source>
</evidence>
<dbReference type="InParanoid" id="A0A6J2FR77"/>
<keyword evidence="1" id="KW-0103">Bromodomain</keyword>
<accession>A0A6J2FR77</accession>
<evidence type="ECO:0000313" key="5">
    <source>
        <dbReference type="Proteomes" id="UP000504627"/>
    </source>
</evidence>
<dbReference type="CTD" id="158358"/>
<dbReference type="RefSeq" id="XP_027565571.1">
    <property type="nucleotide sequence ID" value="XM_027709770.2"/>
</dbReference>
<evidence type="ECO:0000256" key="2">
    <source>
        <dbReference type="SAM" id="Coils"/>
    </source>
</evidence>
<evidence type="ECO:0000256" key="1">
    <source>
        <dbReference type="ARBA" id="ARBA00023117"/>
    </source>
</evidence>
<dbReference type="InterPro" id="IPR040214">
    <property type="entry name" value="BRD10"/>
</dbReference>
<dbReference type="SUPFAM" id="SSF47370">
    <property type="entry name" value="Bromodomain"/>
    <property type="match status" value="1"/>
</dbReference>
<dbReference type="Pfam" id="PF23450">
    <property type="entry name" value="KIAA2026_hel"/>
    <property type="match status" value="1"/>
</dbReference>
<dbReference type="InterPro" id="IPR036427">
    <property type="entry name" value="Bromodomain-like_sf"/>
</dbReference>
<feature type="region of interest" description="Disordered" evidence="3">
    <location>
        <begin position="1"/>
        <end position="62"/>
    </location>
</feature>
<sequence length="2092" mass="227256">MRRPGEGQRRGARAVPRSRPGAGDTDSGGDLPADRPAALRSGMEEPDKEGDGAGGKTAWQQSLSPELQQGYRILREFLLEKYRPLTAPFLEPLADQASFGEEGAGSPSGHKSGQSLQQLPAGIWLLKMEEKFSSGQYTGIADFVCDFRLMLETCYRLHGVDHWLSKQAQKLEMMLEQKLALLSRHLREKTSLAVTSRGCYGQEDEKGTACISTRRRSTPRSLVGLSTGMFESVMVQVLRQEEQLRAKEEKRQRDQERKEAEEASQKEIEEWEKSLLAQAAPTRMETMWEIPAIGHFLCLAQQILNLPEIVFYELERCLLMPQCNVFLSKIMTSLLSPPHRRSTLHRRPTFSYRTWEAALRKKVQHWYTVVGQTDNPNGAAEKLGLCPQFFKVLGEVNPLEEKPFHELPFYQKVWLLKGLCDFVYETQKDVQDAVLGQPIHECREVILGYDCLENAYVHFPQFCGADVRIYKQKPFQAPEFPSLPIKVKKVPRIKSERVKHEYVAKSNGEVSSAGRELLHPSKTEVEKSMDSVVVCPEKKLHLGTFRIPTGEINCEIKDSRVCDIKKTVCYKENLRSLITSGEIVGVGGDSSSREITDGENGQGYAEMARLKSNTSPFKENTLKACQVHVNGTYNDYQDTSYHESAKETVLENSLRNNKKLNKILAKKKKKKKKKLKDILNENLQRKLDDLQRKREIHLHPFKSYKSELQNKLFIIKKKAKHKKHKSGKKSLSKKAITKKRKGVRKSTIPEFQLICTNLDELRELITKIENELKDLEDIKKKSGRWYHRKQAVKELHGTLLRLLNELLPWEPKLIKAFQRNRSRLKKDYDDFKRHPDHDKFTRELWSNDESEVDSGKESFAVVCGKSSESAEHIEVPKKDHSDNDEMKLLEMNLPAGKNRILKKETASKEIQKTLPKCIKRQFKQNSCLDQSTNELSPRKKAKLSTVETVVQSSESSLQPDSCLTELKQFEGSSLEFFSLTDPTTSVSNFLKGTKPIQALLAKNTGNKVTLTNQPSPPPGINVSTSEKSVLPPSESSVIKPALPCQASSKTPLQMVYKMPNGHCVPIDLHNNSVKIQMQTVTDPKTGEKVMQQVLILPKNFLLQQQEGKIVSKDVQPLQQKSSELRCTSLPKVSNISVSLTPVLVTDSANTTTQSPTTIFSKNITPSSQVSGPMNNTLSLPDVTSAGNLLSSKIKVNQTETDKIKTTVLTATFPVSLTSSTPSTASQSLIPATALSGSANTDSACHSPASQQPTDSCETRQELKTVCVRESQSILVTTRGGNTGIVKVQTNSDQISPSSLSSSSVFTYTSQLQAFLVPKTTALSYSTLPSLATATSGFPHIGQSSVSGFAPSTASSVNIPAFPADFTQAMEKNIKFTLQQPPVGHTSGQVIENSCCVSSPLSSISLASNVMSTTPNSPVSVTSTGQNNTVVTPNSSVQHQGDTKTKKNSVIHSESNSATSGDLVSGTPVQKFTLVTNSPILSPSGASGVSIIPSPASTAVNAQKLVFVNTQIASGPSTTNLVAESLRQNLPSSLTKTFLNATEQPHLVLIPSTIGAPIRINSSPTIAQVKDVKIGLNIGQTIVNTKGNAQEAPPVNVLHSTISKGEDKKSIGLALSLTSSSTVVPAPAFAVSANESVCVATKAENAFTVTMAHACVESVSVAPSGTTSRTQSTVLTGGNDPSRIRPVLGNRLCTSNIGNMGISTVKTGHLASSVLISTTQPTVSPQNLASALQFPFISLPGSAATPQKVLHTVPQLATVPAPLLVSKNQLPTLPQFQSSGTSAGMSSHTGIHKPQSVLPSPSPNTGKVVSFPSSSTLQCQQVPLSTEKKSHDYTCASTAQMSSASPALTSKTGGGQLNESCIQQKIVINTCMPLAPGTQIMINGTRFVVPLQGLGAGSHVLLLSRNTKQTPFTVNHGQEAQGVPIVNPITSKIILAPSNSLGCQISKHPLKSSTKIMNSFGAADALPIVHATPQIFSTPASSCTPLSGVTLSVSSVTKSPINVVATSSVVSAVHPPNSHLPNNTSVFHLDTSIKKLLVSPEGAILNALNTPAPKVSPLSSLLPPVVVSTSRNPTTVFPASQSSCLDKPDKAAF</sequence>
<protein>
    <submittedName>
        <fullName evidence="6">Uncharacterized protein KIAA2026 homolog isoform X1</fullName>
    </submittedName>
</protein>
<reference evidence="6" key="1">
    <citation type="submission" date="2025-08" db="UniProtKB">
        <authorList>
            <consortium name="RefSeq"/>
        </authorList>
    </citation>
    <scope>IDENTIFICATION</scope>
    <source>
        <tissue evidence="6">Muscle</tissue>
    </source>
</reference>
<dbReference type="InterPro" id="IPR056522">
    <property type="entry name" value="KIAA2026_hel"/>
</dbReference>
<evidence type="ECO:0000259" key="4">
    <source>
        <dbReference type="Pfam" id="PF23450"/>
    </source>
</evidence>
<feature type="domain" description="Uncharacterized bromodomain-containing protein 10 helical" evidence="4">
    <location>
        <begin position="289"/>
        <end position="430"/>
    </location>
</feature>
<feature type="region of interest" description="Disordered" evidence="3">
    <location>
        <begin position="1009"/>
        <end position="1034"/>
    </location>
</feature>
<dbReference type="Proteomes" id="UP000504627">
    <property type="component" value="Unplaced"/>
</dbReference>
<dbReference type="GeneID" id="113981990"/>
<keyword evidence="2" id="KW-0175">Coiled coil</keyword>
<feature type="region of interest" description="Disordered" evidence="3">
    <location>
        <begin position="1774"/>
        <end position="1810"/>
    </location>
</feature>
<dbReference type="CDD" id="cd04369">
    <property type="entry name" value="Bromodomain"/>
    <property type="match status" value="1"/>
</dbReference>
<feature type="compositionally biased region" description="Polar residues" evidence="3">
    <location>
        <begin position="1447"/>
        <end position="1463"/>
    </location>
</feature>
<dbReference type="PANTHER" id="PTHR31095:SF3">
    <property type="entry name" value="RIKEN CDNA 9930021J03 GENE"/>
    <property type="match status" value="1"/>
</dbReference>
<proteinExistence type="predicted"/>
<feature type="compositionally biased region" description="Polar residues" evidence="3">
    <location>
        <begin position="1796"/>
        <end position="1810"/>
    </location>
</feature>
<feature type="compositionally biased region" description="Basic and acidic residues" evidence="3">
    <location>
        <begin position="42"/>
        <end position="51"/>
    </location>
</feature>
<feature type="compositionally biased region" description="Polar residues" evidence="3">
    <location>
        <begin position="1774"/>
        <end position="1788"/>
    </location>
</feature>
<dbReference type="PANTHER" id="PTHR31095">
    <property type="entry name" value="RIKEN CDNA 9930021J03 GENE"/>
    <property type="match status" value="1"/>
</dbReference>
<feature type="region of interest" description="Disordered" evidence="3">
    <location>
        <begin position="247"/>
        <end position="266"/>
    </location>
</feature>
<feature type="compositionally biased region" description="Polar residues" evidence="3">
    <location>
        <begin position="1424"/>
        <end position="1439"/>
    </location>
</feature>
<organism evidence="5 6">
    <name type="scientific">Pipra filicauda</name>
    <name type="common">Wire-tailed manakin</name>
    <dbReference type="NCBI Taxonomy" id="649802"/>
    <lineage>
        <taxon>Eukaryota</taxon>
        <taxon>Metazoa</taxon>
        <taxon>Chordata</taxon>
        <taxon>Craniata</taxon>
        <taxon>Vertebrata</taxon>
        <taxon>Euteleostomi</taxon>
        <taxon>Archelosauria</taxon>
        <taxon>Archosauria</taxon>
        <taxon>Dinosauria</taxon>
        <taxon>Saurischia</taxon>
        <taxon>Theropoda</taxon>
        <taxon>Coelurosauria</taxon>
        <taxon>Aves</taxon>
        <taxon>Neognathae</taxon>
        <taxon>Neoaves</taxon>
        <taxon>Telluraves</taxon>
        <taxon>Australaves</taxon>
        <taxon>Passeriformes</taxon>
        <taxon>Pipridae</taxon>
        <taxon>Pipra</taxon>
    </lineage>
</organism>
<feature type="region of interest" description="Disordered" evidence="3">
    <location>
        <begin position="1416"/>
        <end position="1463"/>
    </location>
</feature>
<evidence type="ECO:0000313" key="6">
    <source>
        <dbReference type="RefSeq" id="XP_027565571.1"/>
    </source>
</evidence>
<gene>
    <name evidence="6" type="primary">KIAA2026</name>
</gene>
<keyword evidence="5" id="KW-1185">Reference proteome</keyword>